<evidence type="ECO:0000313" key="3">
    <source>
        <dbReference type="Proteomes" id="UP000053240"/>
    </source>
</evidence>
<evidence type="ECO:0000256" key="1">
    <source>
        <dbReference type="SAM" id="SignalP"/>
    </source>
</evidence>
<gene>
    <name evidence="2" type="ORF">RR48_13829</name>
</gene>
<dbReference type="Proteomes" id="UP000053240">
    <property type="component" value="Unassembled WGS sequence"/>
</dbReference>
<keyword evidence="3" id="KW-1185">Reference proteome</keyword>
<reference evidence="2 3" key="1">
    <citation type="journal article" date="2015" name="Nat. Commun.">
        <title>Outbred genome sequencing and CRISPR/Cas9 gene editing in butterflies.</title>
        <authorList>
            <person name="Li X."/>
            <person name="Fan D."/>
            <person name="Zhang W."/>
            <person name="Liu G."/>
            <person name="Zhang L."/>
            <person name="Zhao L."/>
            <person name="Fang X."/>
            <person name="Chen L."/>
            <person name="Dong Y."/>
            <person name="Chen Y."/>
            <person name="Ding Y."/>
            <person name="Zhao R."/>
            <person name="Feng M."/>
            <person name="Zhu Y."/>
            <person name="Feng Y."/>
            <person name="Jiang X."/>
            <person name="Zhu D."/>
            <person name="Xiang H."/>
            <person name="Feng X."/>
            <person name="Li S."/>
            <person name="Wang J."/>
            <person name="Zhang G."/>
            <person name="Kronforst M.R."/>
            <person name="Wang W."/>
        </authorList>
    </citation>
    <scope>NUCLEOTIDE SEQUENCE [LARGE SCALE GENOMIC DNA]</scope>
    <source>
        <strain evidence="2">Ya'a_city_454_Pm</strain>
        <tissue evidence="2">Whole body</tissue>
    </source>
</reference>
<dbReference type="EMBL" id="KQ460205">
    <property type="protein sequence ID" value="KPJ16973.1"/>
    <property type="molecule type" value="Genomic_DNA"/>
</dbReference>
<protein>
    <submittedName>
        <fullName evidence="2">Uncharacterized protein</fullName>
    </submittedName>
</protein>
<dbReference type="AlphaFoldDB" id="A0A194RGM9"/>
<keyword evidence="1" id="KW-0732">Signal</keyword>
<feature type="chain" id="PRO_5008265172" evidence="1">
    <location>
        <begin position="24"/>
        <end position="86"/>
    </location>
</feature>
<name>A0A194RGM9_PAPMA</name>
<evidence type="ECO:0000313" key="2">
    <source>
        <dbReference type="EMBL" id="KPJ16973.1"/>
    </source>
</evidence>
<organism evidence="2 3">
    <name type="scientific">Papilio machaon</name>
    <name type="common">Old World swallowtail butterfly</name>
    <dbReference type="NCBI Taxonomy" id="76193"/>
    <lineage>
        <taxon>Eukaryota</taxon>
        <taxon>Metazoa</taxon>
        <taxon>Ecdysozoa</taxon>
        <taxon>Arthropoda</taxon>
        <taxon>Hexapoda</taxon>
        <taxon>Insecta</taxon>
        <taxon>Pterygota</taxon>
        <taxon>Neoptera</taxon>
        <taxon>Endopterygota</taxon>
        <taxon>Lepidoptera</taxon>
        <taxon>Glossata</taxon>
        <taxon>Ditrysia</taxon>
        <taxon>Papilionoidea</taxon>
        <taxon>Papilionidae</taxon>
        <taxon>Papilioninae</taxon>
        <taxon>Papilio</taxon>
    </lineage>
</organism>
<dbReference type="InParanoid" id="A0A194RGM9"/>
<proteinExistence type="predicted"/>
<accession>A0A194RGM9</accession>
<feature type="signal peptide" evidence="1">
    <location>
        <begin position="1"/>
        <end position="23"/>
    </location>
</feature>
<sequence>MSSVRKSVMLLVLALYFSVVVRGENVSTTAPAPHPLSSIDVRPSGAIASFLKMLVDIPLALVEAFRDISVVIIRIIKVYDKLRVRL</sequence>